<organism evidence="2 3">
    <name type="scientific">Arsenicitalea aurantiaca</name>
    <dbReference type="NCBI Taxonomy" id="1783274"/>
    <lineage>
        <taxon>Bacteria</taxon>
        <taxon>Pseudomonadati</taxon>
        <taxon>Pseudomonadota</taxon>
        <taxon>Alphaproteobacteria</taxon>
        <taxon>Hyphomicrobiales</taxon>
        <taxon>Devosiaceae</taxon>
        <taxon>Arsenicitalea</taxon>
    </lineage>
</organism>
<evidence type="ECO:0000313" key="3">
    <source>
        <dbReference type="Proteomes" id="UP000281547"/>
    </source>
</evidence>
<reference evidence="2 3" key="1">
    <citation type="journal article" date="2016" name="Int. J. Syst. Evol. Microbiol.">
        <title>Arsenicitalea aurantiaca gen. nov., sp. nov., a new member of the family Hyphomicrobiaceae, isolated from high-arsenic sediment.</title>
        <authorList>
            <person name="Mu Y."/>
            <person name="Zhou L."/>
            <person name="Zeng X.C."/>
            <person name="Liu L."/>
            <person name="Pan Y."/>
            <person name="Chen X."/>
            <person name="Wang J."/>
            <person name="Li S."/>
            <person name="Li W.J."/>
            <person name="Wang Y."/>
        </authorList>
    </citation>
    <scope>NUCLEOTIDE SEQUENCE [LARGE SCALE GENOMIC DNA]</scope>
    <source>
        <strain evidence="2 3">42-50</strain>
    </source>
</reference>
<accession>A0A433X3J3</accession>
<keyword evidence="3" id="KW-1185">Reference proteome</keyword>
<dbReference type="AlphaFoldDB" id="A0A433X3J3"/>
<feature type="region of interest" description="Disordered" evidence="1">
    <location>
        <begin position="1"/>
        <end position="25"/>
    </location>
</feature>
<name>A0A433X3J3_9HYPH</name>
<proteinExistence type="predicted"/>
<comment type="caution">
    <text evidence="2">The sequence shown here is derived from an EMBL/GenBank/DDBJ whole genome shotgun (WGS) entry which is preliminary data.</text>
</comment>
<feature type="region of interest" description="Disordered" evidence="1">
    <location>
        <begin position="70"/>
        <end position="92"/>
    </location>
</feature>
<evidence type="ECO:0000313" key="2">
    <source>
        <dbReference type="EMBL" id="RUT28638.1"/>
    </source>
</evidence>
<dbReference type="OrthoDB" id="9811127at2"/>
<feature type="compositionally biased region" description="Basic and acidic residues" evidence="1">
    <location>
        <begin position="79"/>
        <end position="92"/>
    </location>
</feature>
<dbReference type="InterPro" id="IPR021327">
    <property type="entry name" value="DUF2934"/>
</dbReference>
<dbReference type="EMBL" id="RZNJ01000007">
    <property type="protein sequence ID" value="RUT28638.1"/>
    <property type="molecule type" value="Genomic_DNA"/>
</dbReference>
<dbReference type="Pfam" id="PF11154">
    <property type="entry name" value="DUF2934"/>
    <property type="match status" value="1"/>
</dbReference>
<sequence length="92" mass="10632">MGASISPEPYVSGESPSNPDIEIPLDGEEETIRRTAYFLWEQDGRPSGRAEDYWLKAREQHLRQRAYDVWLSEGSPQGRSDEHWRRAERGGQ</sequence>
<protein>
    <submittedName>
        <fullName evidence="2">DUF2934 domain-containing protein</fullName>
    </submittedName>
</protein>
<gene>
    <name evidence="2" type="ORF">EMQ25_16700</name>
</gene>
<dbReference type="Proteomes" id="UP000281547">
    <property type="component" value="Unassembled WGS sequence"/>
</dbReference>
<evidence type="ECO:0000256" key="1">
    <source>
        <dbReference type="SAM" id="MobiDB-lite"/>
    </source>
</evidence>